<sequence length="204" mass="22955">MSSPEDIARPSSPSILSDKYGSTIHDTNPSRQTIEDMLGAMTSPRECIVVSGDFSLTDQDLYGILNEGTYLEMHDEWIDIIEEEVVTTEIIDTQQAGVESSSIWIPGNPTEVNTFLFTGNPGIKQAKSEMLALEEAKNTRKEIKASVHDCLQGLYEIVLSLADSRARHKYNLEKERVRNAKELVNIERFHNKQIMELKKNLAAE</sequence>
<comment type="caution">
    <text evidence="1">The sequence shown here is derived from an EMBL/GenBank/DDBJ whole genome shotgun (WGS) entry which is preliminary data.</text>
</comment>
<dbReference type="Proteomes" id="UP001231649">
    <property type="component" value="Chromosome 19"/>
</dbReference>
<gene>
    <name evidence="1" type="ORF">PYW08_006039</name>
</gene>
<name>A0ACC2QNF5_9NEOP</name>
<proteinExistence type="predicted"/>
<organism evidence="1 2">
    <name type="scientific">Mythimna loreyi</name>
    <dbReference type="NCBI Taxonomy" id="667449"/>
    <lineage>
        <taxon>Eukaryota</taxon>
        <taxon>Metazoa</taxon>
        <taxon>Ecdysozoa</taxon>
        <taxon>Arthropoda</taxon>
        <taxon>Hexapoda</taxon>
        <taxon>Insecta</taxon>
        <taxon>Pterygota</taxon>
        <taxon>Neoptera</taxon>
        <taxon>Endopterygota</taxon>
        <taxon>Lepidoptera</taxon>
        <taxon>Glossata</taxon>
        <taxon>Ditrysia</taxon>
        <taxon>Noctuoidea</taxon>
        <taxon>Noctuidae</taxon>
        <taxon>Noctuinae</taxon>
        <taxon>Hadenini</taxon>
        <taxon>Mythimna</taxon>
    </lineage>
</organism>
<evidence type="ECO:0000313" key="2">
    <source>
        <dbReference type="Proteomes" id="UP001231649"/>
    </source>
</evidence>
<protein>
    <submittedName>
        <fullName evidence="1">Uncharacterized protein</fullName>
    </submittedName>
</protein>
<keyword evidence="2" id="KW-1185">Reference proteome</keyword>
<evidence type="ECO:0000313" key="1">
    <source>
        <dbReference type="EMBL" id="KAJ8720574.1"/>
    </source>
</evidence>
<dbReference type="EMBL" id="CM056795">
    <property type="protein sequence ID" value="KAJ8720574.1"/>
    <property type="molecule type" value="Genomic_DNA"/>
</dbReference>
<accession>A0ACC2QNF5</accession>
<reference evidence="1" key="1">
    <citation type="submission" date="2023-03" db="EMBL/GenBank/DDBJ databases">
        <title>Chromosome-level genomes of two armyworms, Mythimna separata and Mythimna loreyi, provide insights into the biosynthesis and reception of sex pheromones.</title>
        <authorList>
            <person name="Zhao H."/>
        </authorList>
    </citation>
    <scope>NUCLEOTIDE SEQUENCE</scope>
    <source>
        <strain evidence="1">BeijingLab</strain>
    </source>
</reference>